<evidence type="ECO:0000256" key="5">
    <source>
        <dbReference type="SAM" id="SignalP"/>
    </source>
</evidence>
<accession>A0A9X3IUD6</accession>
<evidence type="ECO:0000256" key="3">
    <source>
        <dbReference type="ARBA" id="ARBA00022801"/>
    </source>
</evidence>
<evidence type="ECO:0000256" key="4">
    <source>
        <dbReference type="ARBA" id="ARBA00022833"/>
    </source>
</evidence>
<evidence type="ECO:0000313" key="7">
    <source>
        <dbReference type="EMBL" id="MCY0967265.1"/>
    </source>
</evidence>
<dbReference type="GO" id="GO:0016787">
    <property type="term" value="F:hydrolase activity"/>
    <property type="evidence" value="ECO:0007669"/>
    <property type="project" value="UniProtKB-KW"/>
</dbReference>
<comment type="caution">
    <text evidence="7">The sequence shown here is derived from an EMBL/GenBank/DDBJ whole genome shotgun (WGS) entry which is preliminary data.</text>
</comment>
<dbReference type="PANTHER" id="PTHR42978">
    <property type="entry name" value="QUORUM-QUENCHING LACTONASE YTNP-RELATED-RELATED"/>
    <property type="match status" value="1"/>
</dbReference>
<dbReference type="Pfam" id="PF00753">
    <property type="entry name" value="Lactamase_B"/>
    <property type="match status" value="1"/>
</dbReference>
<evidence type="ECO:0000256" key="1">
    <source>
        <dbReference type="ARBA" id="ARBA00007749"/>
    </source>
</evidence>
<dbReference type="InterPro" id="IPR036866">
    <property type="entry name" value="RibonucZ/Hydroxyglut_hydro"/>
</dbReference>
<dbReference type="CDD" id="cd07720">
    <property type="entry name" value="OPHC2-like_MBL-fold"/>
    <property type="match status" value="1"/>
</dbReference>
<keyword evidence="4" id="KW-0862">Zinc</keyword>
<feature type="chain" id="PRO_5040723458" evidence="5">
    <location>
        <begin position="23"/>
        <end position="323"/>
    </location>
</feature>
<evidence type="ECO:0000313" key="8">
    <source>
        <dbReference type="Proteomes" id="UP001150830"/>
    </source>
</evidence>
<reference evidence="7" key="1">
    <citation type="submission" date="2022-11" db="EMBL/GenBank/DDBJ databases">
        <title>Parathalassolutuus dongxingensis gen. nov., sp. nov., a novel member of family Oceanospirillaceae isolated from a coastal shrimp pond in Guangxi, China.</title>
        <authorList>
            <person name="Chen H."/>
        </authorList>
    </citation>
    <scope>NUCLEOTIDE SEQUENCE</scope>
    <source>
        <strain evidence="7">G-43</strain>
    </source>
</reference>
<dbReference type="AlphaFoldDB" id="A0A9X3IUD6"/>
<feature type="domain" description="Metallo-beta-lactamase" evidence="6">
    <location>
        <begin position="87"/>
        <end position="293"/>
    </location>
</feature>
<comment type="similarity">
    <text evidence="1">Belongs to the metallo-beta-lactamase superfamily.</text>
</comment>
<keyword evidence="8" id="KW-1185">Reference proteome</keyword>
<dbReference type="SMART" id="SM00849">
    <property type="entry name" value="Lactamase_B"/>
    <property type="match status" value="1"/>
</dbReference>
<dbReference type="RefSeq" id="WP_283175467.1">
    <property type="nucleotide sequence ID" value="NZ_JAPNOA010000059.1"/>
</dbReference>
<dbReference type="EMBL" id="JAPNOA010000059">
    <property type="protein sequence ID" value="MCY0967265.1"/>
    <property type="molecule type" value="Genomic_DNA"/>
</dbReference>
<keyword evidence="5" id="KW-0732">Signal</keyword>
<dbReference type="Proteomes" id="UP001150830">
    <property type="component" value="Unassembled WGS sequence"/>
</dbReference>
<proteinExistence type="inferred from homology"/>
<dbReference type="GO" id="GO:0046872">
    <property type="term" value="F:metal ion binding"/>
    <property type="evidence" value="ECO:0007669"/>
    <property type="project" value="UniProtKB-KW"/>
</dbReference>
<organism evidence="7 8">
    <name type="scientific">Parathalassolituus penaei</name>
    <dbReference type="NCBI Taxonomy" id="2997323"/>
    <lineage>
        <taxon>Bacteria</taxon>
        <taxon>Pseudomonadati</taxon>
        <taxon>Pseudomonadota</taxon>
        <taxon>Gammaproteobacteria</taxon>
        <taxon>Oceanospirillales</taxon>
        <taxon>Oceanospirillaceae</taxon>
        <taxon>Parathalassolituus</taxon>
    </lineage>
</organism>
<dbReference type="Gene3D" id="3.60.15.10">
    <property type="entry name" value="Ribonuclease Z/Hydroxyacylglutathione hydrolase-like"/>
    <property type="match status" value="1"/>
</dbReference>
<dbReference type="SUPFAM" id="SSF56281">
    <property type="entry name" value="Metallo-hydrolase/oxidoreductase"/>
    <property type="match status" value="1"/>
</dbReference>
<sequence length="323" mass="34634">MNHCFKIITALALSAAAATGQAADHLSMPTEQAPGFFRERVGTALLTALYDGDFSLKPTLLKGMAADSIQHLLAQMFQDSGPVVQTAVNAYLVQTADQLVLVDAGAAACFGPTMGHIVSNLQAAGYQPEDVDVVLLTHMHPDHICGLVDGDGQAVFSRATVWGAGDEAAYWLDPAIARQAAESNRPFFAMAQQAIAPYRKAGRFRTFAPGDALPAGFSVVPSPGHTPGHTSYLFHSEADNLLIWGDIIHAYAVQLPHPEVSIEFDTTPARAIESRQRLLQQVAGEKLLVAGAHMPFPGVGHIRKDEQGYHWVPVEFGPLKPLN</sequence>
<keyword evidence="3" id="KW-0378">Hydrolase</keyword>
<dbReference type="InterPro" id="IPR001279">
    <property type="entry name" value="Metallo-B-lactamas"/>
</dbReference>
<dbReference type="PANTHER" id="PTHR42978:SF6">
    <property type="entry name" value="QUORUM-QUENCHING LACTONASE YTNP-RELATED"/>
    <property type="match status" value="1"/>
</dbReference>
<dbReference type="InterPro" id="IPR051013">
    <property type="entry name" value="MBL_superfamily_lactonases"/>
</dbReference>
<protein>
    <submittedName>
        <fullName evidence="7">MBL fold metallo-hydrolase</fullName>
    </submittedName>
</protein>
<name>A0A9X3IUD6_9GAMM</name>
<keyword evidence="2" id="KW-0479">Metal-binding</keyword>
<evidence type="ECO:0000259" key="6">
    <source>
        <dbReference type="SMART" id="SM00849"/>
    </source>
</evidence>
<evidence type="ECO:0000256" key="2">
    <source>
        <dbReference type="ARBA" id="ARBA00022723"/>
    </source>
</evidence>
<gene>
    <name evidence="7" type="ORF">OUO13_18965</name>
</gene>
<feature type="signal peptide" evidence="5">
    <location>
        <begin position="1"/>
        <end position="22"/>
    </location>
</feature>